<feature type="compositionally biased region" description="Low complexity" evidence="1">
    <location>
        <begin position="243"/>
        <end position="254"/>
    </location>
</feature>
<dbReference type="EMBL" id="JARBHB010000005">
    <property type="protein sequence ID" value="KAJ8883926.1"/>
    <property type="molecule type" value="Genomic_DNA"/>
</dbReference>
<comment type="caution">
    <text evidence="2">The sequence shown here is derived from an EMBL/GenBank/DDBJ whole genome shotgun (WGS) entry which is preliminary data.</text>
</comment>
<feature type="region of interest" description="Disordered" evidence="1">
    <location>
        <begin position="243"/>
        <end position="264"/>
    </location>
</feature>
<evidence type="ECO:0000256" key="1">
    <source>
        <dbReference type="SAM" id="MobiDB-lite"/>
    </source>
</evidence>
<evidence type="ECO:0000313" key="2">
    <source>
        <dbReference type="EMBL" id="KAJ8883926.1"/>
    </source>
</evidence>
<gene>
    <name evidence="2" type="ORF">PR048_015781</name>
</gene>
<proteinExistence type="predicted"/>
<evidence type="ECO:0000313" key="3">
    <source>
        <dbReference type="Proteomes" id="UP001159363"/>
    </source>
</evidence>
<protein>
    <submittedName>
        <fullName evidence="2">Uncharacterized protein</fullName>
    </submittedName>
</protein>
<dbReference type="Proteomes" id="UP001159363">
    <property type="component" value="Chromosome 4"/>
</dbReference>
<organism evidence="2 3">
    <name type="scientific">Dryococelus australis</name>
    <dbReference type="NCBI Taxonomy" id="614101"/>
    <lineage>
        <taxon>Eukaryota</taxon>
        <taxon>Metazoa</taxon>
        <taxon>Ecdysozoa</taxon>
        <taxon>Arthropoda</taxon>
        <taxon>Hexapoda</taxon>
        <taxon>Insecta</taxon>
        <taxon>Pterygota</taxon>
        <taxon>Neoptera</taxon>
        <taxon>Polyneoptera</taxon>
        <taxon>Phasmatodea</taxon>
        <taxon>Verophasmatodea</taxon>
        <taxon>Anareolatae</taxon>
        <taxon>Phasmatidae</taxon>
        <taxon>Eurycanthinae</taxon>
        <taxon>Dryococelus</taxon>
    </lineage>
</organism>
<reference evidence="2 3" key="1">
    <citation type="submission" date="2023-02" db="EMBL/GenBank/DDBJ databases">
        <title>LHISI_Scaffold_Assembly.</title>
        <authorList>
            <person name="Stuart O.P."/>
            <person name="Cleave R."/>
            <person name="Magrath M.J.L."/>
            <person name="Mikheyev A.S."/>
        </authorList>
    </citation>
    <scope>NUCLEOTIDE SEQUENCE [LARGE SCALE GENOMIC DNA]</scope>
    <source>
        <strain evidence="2">Daus_M_001</strain>
        <tissue evidence="2">Leg muscle</tissue>
    </source>
</reference>
<accession>A0ABQ9HIF3</accession>
<name>A0ABQ9HIF3_9NEOP</name>
<keyword evidence="3" id="KW-1185">Reference proteome</keyword>
<sequence length="709" mass="78498">MRMWTKSECPEKAWKVTAKYATFSYENISLILVGIESGLPWWEENCLAHHLRYDKPNLYQSEFLGFRFVPHGFQGKCKDDMASKIIVAPEPVVYAQRLVLPAQPAAQRAGNLPLHSLASKALLKFCFQDIPPPLPSWVTADFRNWESCRTMPLICMFSRRSPVYPALTFWRCSILTPISPSPALKTSLSRATKISQPRGLVCPTHFKKPAIRSKSCARRVSLWIGATPALVARGAVKYVAAASSRKGSKSNNSGKDTDSNFPPSRYPASAHARLLANGAGERWPGEYCGGSLVTGPGHGGVVVRLLASHQGEPGSIPGGVTHGNRSGGCRWSAGFLVNLPLPPPLHSGAAPYSLRFILTGFQDLDVKSRPYLLTHLHSLKCCNLICFFGRSMAALGNPFCSLCKFYYFQDIALPLTSHNHLENTRLIGFTSSSANWEVGGASLFSPPCLTRRPAREKITIVTCPMAIVTHTSRAVPFPTPDPSLRPQFSHHHLVQLKISSSKKKKFSWELLLRRAHKKYISSRSSMRSPIPLKRPTDSEVIRNGASSLGIEERGMNGPWSEVWNDSNIRHGNLTRVLLNASPIRHSSVARRLNTPLTVRYPPTLGQALKIESVHKQLVPHYNQEATFHLAFLYCTCVVNMTVLRPNAGVFSPSSTCSFTPSSAEKRRGIRETVLFRHVTCDPGLNMPPGHHQRGESFYICCTPAPFMAF</sequence>